<proteinExistence type="predicted"/>
<dbReference type="Proteomes" id="UP000297149">
    <property type="component" value="Chromosome"/>
</dbReference>
<evidence type="ECO:0000313" key="1">
    <source>
        <dbReference type="EMBL" id="QCD42807.1"/>
    </source>
</evidence>
<accession>A0A4P7W4C7</accession>
<organism evidence="1 2">
    <name type="scientific">Duncaniella dubosii</name>
    <dbReference type="NCBI Taxonomy" id="2518971"/>
    <lineage>
        <taxon>Bacteria</taxon>
        <taxon>Pseudomonadati</taxon>
        <taxon>Bacteroidota</taxon>
        <taxon>Bacteroidia</taxon>
        <taxon>Bacteroidales</taxon>
        <taxon>Muribaculaceae</taxon>
        <taxon>Duncaniella</taxon>
    </lineage>
</organism>
<reference evidence="2" key="1">
    <citation type="submission" date="2019-02" db="EMBL/GenBank/DDBJ databases">
        <title>Isolation and identification of novel species under the genus Muribaculum.</title>
        <authorList>
            <person name="Miyake S."/>
            <person name="Ding Y."/>
            <person name="Low A."/>
            <person name="Soh M."/>
            <person name="Seedorf H."/>
        </authorList>
    </citation>
    <scope>NUCLEOTIDE SEQUENCE [LARGE SCALE GENOMIC DNA]</scope>
    <source>
        <strain evidence="2">H5</strain>
    </source>
</reference>
<protein>
    <submittedName>
        <fullName evidence="1">Uncharacterized protein</fullName>
    </submittedName>
</protein>
<sequence>MGLADTVQFTLRPKDLEKASDMFGIEIALLERLNDQRLLNATYIRNLLIRADYERLTSGLHWLEHQDKNYNFPEVLRALSREYNISQQNLKDILHGRNESLLFCNRCGKRIGKSQYNRTKGFCSNCFADTLEL</sequence>
<dbReference type="EMBL" id="CP039396">
    <property type="protein sequence ID" value="QCD42807.1"/>
    <property type="molecule type" value="Genomic_DNA"/>
</dbReference>
<keyword evidence="2" id="KW-1185">Reference proteome</keyword>
<gene>
    <name evidence="1" type="ORF">E7747_11235</name>
</gene>
<dbReference type="KEGG" id="ddb:E7747_11235"/>
<name>A0A4P7W4C7_9BACT</name>
<dbReference type="RefSeq" id="WP_128701843.1">
    <property type="nucleotide sequence ID" value="NZ_CP039396.1"/>
</dbReference>
<dbReference type="AlphaFoldDB" id="A0A4P7W4C7"/>
<evidence type="ECO:0000313" key="2">
    <source>
        <dbReference type="Proteomes" id="UP000297149"/>
    </source>
</evidence>